<name>A0A9P6LR87_9PEZI</name>
<dbReference type="EMBL" id="JAATWM020000001">
    <property type="protein sequence ID" value="KAF9882152.1"/>
    <property type="molecule type" value="Genomic_DNA"/>
</dbReference>
<dbReference type="PANTHER" id="PTHR43669:SF4">
    <property type="entry name" value="SHORT-CHAIN DEHYDROGENASE"/>
    <property type="match status" value="1"/>
</dbReference>
<sequence>MSPPVVLILGAGSRLGAGIARAFSSADYSVAVVSRSNPSPPALDPSTSHLRIRADLAIPSQVADAFAAVRSHFGKPPRVVVYNAATISQPPDAENLLSLDVGQLEHDVRVNATGAYVAAQRAVEAWKEVGEEGGRFVFTGNRLNVKPEPVPVFLSLGVAKSQAWWWLGAADGFFKGKGWRFFYADERNADGSGTGKDVNPESHGKFYLKLAEGDVEELPFDVTFVDGEYKKF</sequence>
<dbReference type="GO" id="GO:0016491">
    <property type="term" value="F:oxidoreductase activity"/>
    <property type="evidence" value="ECO:0007669"/>
    <property type="project" value="UniProtKB-KW"/>
</dbReference>
<proteinExistence type="inferred from homology"/>
<dbReference type="PANTHER" id="PTHR43669">
    <property type="entry name" value="5-KETO-D-GLUCONATE 5-REDUCTASE"/>
    <property type="match status" value="1"/>
</dbReference>
<dbReference type="InterPro" id="IPR002347">
    <property type="entry name" value="SDR_fam"/>
</dbReference>
<evidence type="ECO:0000313" key="4">
    <source>
        <dbReference type="Proteomes" id="UP000781932"/>
    </source>
</evidence>
<keyword evidence="4" id="KW-1185">Reference proteome</keyword>
<evidence type="ECO:0000256" key="2">
    <source>
        <dbReference type="ARBA" id="ARBA00023002"/>
    </source>
</evidence>
<comment type="caution">
    <text evidence="3">The sequence shown here is derived from an EMBL/GenBank/DDBJ whole genome shotgun (WGS) entry which is preliminary data.</text>
</comment>
<organism evidence="3 4">
    <name type="scientific">Colletotrichum karsti</name>
    <dbReference type="NCBI Taxonomy" id="1095194"/>
    <lineage>
        <taxon>Eukaryota</taxon>
        <taxon>Fungi</taxon>
        <taxon>Dikarya</taxon>
        <taxon>Ascomycota</taxon>
        <taxon>Pezizomycotina</taxon>
        <taxon>Sordariomycetes</taxon>
        <taxon>Hypocreomycetidae</taxon>
        <taxon>Glomerellales</taxon>
        <taxon>Glomerellaceae</taxon>
        <taxon>Colletotrichum</taxon>
        <taxon>Colletotrichum boninense species complex</taxon>
    </lineage>
</organism>
<protein>
    <submittedName>
        <fullName evidence="3">Short-chain dehydrogenase</fullName>
    </submittedName>
</protein>
<reference evidence="3" key="2">
    <citation type="submission" date="2020-11" db="EMBL/GenBank/DDBJ databases">
        <title>Whole genome sequencing of Colletotrichum sp.</title>
        <authorList>
            <person name="Li H."/>
        </authorList>
    </citation>
    <scope>NUCLEOTIDE SEQUENCE</scope>
    <source>
        <strain evidence="3">CkLH20</strain>
    </source>
</reference>
<dbReference type="Gene3D" id="3.40.50.720">
    <property type="entry name" value="NAD(P)-binding Rossmann-like Domain"/>
    <property type="match status" value="1"/>
</dbReference>
<dbReference type="OrthoDB" id="5336600at2759"/>
<accession>A0A9P6LR87</accession>
<dbReference type="CDD" id="cd05233">
    <property type="entry name" value="SDR_c"/>
    <property type="match status" value="1"/>
</dbReference>
<dbReference type="AlphaFoldDB" id="A0A9P6LR87"/>
<gene>
    <name evidence="3" type="ORF">CkaCkLH20_00188</name>
</gene>
<keyword evidence="2" id="KW-0560">Oxidoreductase</keyword>
<evidence type="ECO:0000256" key="1">
    <source>
        <dbReference type="ARBA" id="ARBA00006484"/>
    </source>
</evidence>
<dbReference type="GeneID" id="62155982"/>
<dbReference type="Proteomes" id="UP000781932">
    <property type="component" value="Unassembled WGS sequence"/>
</dbReference>
<dbReference type="SUPFAM" id="SSF51735">
    <property type="entry name" value="NAD(P)-binding Rossmann-fold domains"/>
    <property type="match status" value="1"/>
</dbReference>
<dbReference type="Pfam" id="PF00106">
    <property type="entry name" value="adh_short"/>
    <property type="match status" value="1"/>
</dbReference>
<dbReference type="RefSeq" id="XP_038751613.1">
    <property type="nucleotide sequence ID" value="XM_038882908.1"/>
</dbReference>
<comment type="similarity">
    <text evidence="1">Belongs to the short-chain dehydrogenases/reductases (SDR) family.</text>
</comment>
<dbReference type="InterPro" id="IPR036291">
    <property type="entry name" value="NAD(P)-bd_dom_sf"/>
</dbReference>
<reference evidence="3" key="1">
    <citation type="submission" date="2020-03" db="EMBL/GenBank/DDBJ databases">
        <authorList>
            <person name="He L."/>
        </authorList>
    </citation>
    <scope>NUCLEOTIDE SEQUENCE</scope>
    <source>
        <strain evidence="3">CkLH20</strain>
    </source>
</reference>
<evidence type="ECO:0000313" key="3">
    <source>
        <dbReference type="EMBL" id="KAF9882152.1"/>
    </source>
</evidence>